<feature type="domain" description="Tripartite ATP-independent periplasmic transporters DctQ component" evidence="9">
    <location>
        <begin position="26"/>
        <end position="159"/>
    </location>
</feature>
<evidence type="ECO:0000256" key="7">
    <source>
        <dbReference type="ARBA" id="ARBA00023136"/>
    </source>
</evidence>
<dbReference type="InterPro" id="IPR055348">
    <property type="entry name" value="DctQ"/>
</dbReference>
<proteinExistence type="predicted"/>
<dbReference type="GO" id="GO:0005886">
    <property type="term" value="C:plasma membrane"/>
    <property type="evidence" value="ECO:0007669"/>
    <property type="project" value="UniProtKB-SubCell"/>
</dbReference>
<dbReference type="PANTHER" id="PTHR35011:SF4">
    <property type="entry name" value="SLL1102 PROTEIN"/>
    <property type="match status" value="1"/>
</dbReference>
<dbReference type="InterPro" id="IPR007387">
    <property type="entry name" value="TRAP_DctQ"/>
</dbReference>
<keyword evidence="2" id="KW-0813">Transport</keyword>
<dbReference type="Pfam" id="PF04290">
    <property type="entry name" value="DctQ"/>
    <property type="match status" value="1"/>
</dbReference>
<dbReference type="PANTHER" id="PTHR35011">
    <property type="entry name" value="2,3-DIKETO-L-GULONATE TRAP TRANSPORTER SMALL PERMEASE PROTEIN YIAM"/>
    <property type="match status" value="1"/>
</dbReference>
<evidence type="ECO:0000256" key="2">
    <source>
        <dbReference type="ARBA" id="ARBA00022448"/>
    </source>
</evidence>
<feature type="transmembrane region" description="Helical" evidence="8">
    <location>
        <begin position="50"/>
        <end position="67"/>
    </location>
</feature>
<feature type="transmembrane region" description="Helical" evidence="8">
    <location>
        <begin position="18"/>
        <end position="38"/>
    </location>
</feature>
<keyword evidence="6 8" id="KW-1133">Transmembrane helix</keyword>
<organism evidence="10">
    <name type="scientific">marine metagenome</name>
    <dbReference type="NCBI Taxonomy" id="408172"/>
    <lineage>
        <taxon>unclassified sequences</taxon>
        <taxon>metagenomes</taxon>
        <taxon>ecological metagenomes</taxon>
    </lineage>
</organism>
<evidence type="ECO:0000256" key="5">
    <source>
        <dbReference type="ARBA" id="ARBA00022692"/>
    </source>
</evidence>
<evidence type="ECO:0000256" key="3">
    <source>
        <dbReference type="ARBA" id="ARBA00022475"/>
    </source>
</evidence>
<gene>
    <name evidence="10" type="ORF">METZ01_LOCUS22172</name>
</gene>
<evidence type="ECO:0000256" key="8">
    <source>
        <dbReference type="SAM" id="Phobius"/>
    </source>
</evidence>
<keyword evidence="3" id="KW-1003">Cell membrane</keyword>
<evidence type="ECO:0000256" key="4">
    <source>
        <dbReference type="ARBA" id="ARBA00022519"/>
    </source>
</evidence>
<evidence type="ECO:0000256" key="1">
    <source>
        <dbReference type="ARBA" id="ARBA00004429"/>
    </source>
</evidence>
<comment type="subcellular location">
    <subcellularLocation>
        <location evidence="1">Cell inner membrane</location>
        <topology evidence="1">Multi-pass membrane protein</topology>
    </subcellularLocation>
</comment>
<protein>
    <recommendedName>
        <fullName evidence="9">Tripartite ATP-independent periplasmic transporters DctQ component domain-containing protein</fullName>
    </recommendedName>
</protein>
<keyword evidence="4" id="KW-0997">Cell inner membrane</keyword>
<accession>A0A381PS63</accession>
<name>A0A381PS63_9ZZZZ</name>
<feature type="transmembrane region" description="Helical" evidence="8">
    <location>
        <begin position="88"/>
        <end position="114"/>
    </location>
</feature>
<dbReference type="EMBL" id="UINC01001059">
    <property type="protein sequence ID" value="SUZ69318.1"/>
    <property type="molecule type" value="Genomic_DNA"/>
</dbReference>
<evidence type="ECO:0000313" key="10">
    <source>
        <dbReference type="EMBL" id="SUZ69318.1"/>
    </source>
</evidence>
<keyword evidence="7 8" id="KW-0472">Membrane</keyword>
<sequence>MNQVTALLDSFSELTGRFCSWFVALMTLITCVVVVMRYGLDLGSVLLQDVVLYLHGALFLLGSSFALKRDAHVRVDIFYREFSDKRKAFVDLVGHCLFLQPVCWAVFFFSWGFVEFSWRIMEVSAEPDGLPFVYMQKSLLIALCIFMALQSFSEILKNILRIKNG</sequence>
<evidence type="ECO:0000259" key="9">
    <source>
        <dbReference type="Pfam" id="PF04290"/>
    </source>
</evidence>
<reference evidence="10" key="1">
    <citation type="submission" date="2018-05" db="EMBL/GenBank/DDBJ databases">
        <authorList>
            <person name="Lanie J.A."/>
            <person name="Ng W.-L."/>
            <person name="Kazmierczak K.M."/>
            <person name="Andrzejewski T.M."/>
            <person name="Davidsen T.M."/>
            <person name="Wayne K.J."/>
            <person name="Tettelin H."/>
            <person name="Glass J.I."/>
            <person name="Rusch D."/>
            <person name="Podicherti R."/>
            <person name="Tsui H.-C.T."/>
            <person name="Winkler M.E."/>
        </authorList>
    </citation>
    <scope>NUCLEOTIDE SEQUENCE</scope>
</reference>
<keyword evidence="5 8" id="KW-0812">Transmembrane</keyword>
<dbReference type="AlphaFoldDB" id="A0A381PS63"/>
<feature type="transmembrane region" description="Helical" evidence="8">
    <location>
        <begin position="134"/>
        <end position="153"/>
    </location>
</feature>
<evidence type="ECO:0000256" key="6">
    <source>
        <dbReference type="ARBA" id="ARBA00022989"/>
    </source>
</evidence>